<proteinExistence type="predicted"/>
<dbReference type="Pfam" id="PF00089">
    <property type="entry name" value="Trypsin"/>
    <property type="match status" value="1"/>
</dbReference>
<evidence type="ECO:0000256" key="6">
    <source>
        <dbReference type="ARBA" id="ARBA00022825"/>
    </source>
</evidence>
<evidence type="ECO:0000313" key="14">
    <source>
        <dbReference type="Proteomes" id="UP000076502"/>
    </source>
</evidence>
<dbReference type="InterPro" id="IPR001254">
    <property type="entry name" value="Trypsin_dom"/>
</dbReference>
<feature type="disulfide bond" evidence="9">
    <location>
        <begin position="6"/>
        <end position="24"/>
    </location>
</feature>
<dbReference type="GO" id="GO:0006508">
    <property type="term" value="P:proteolysis"/>
    <property type="evidence" value="ECO:0007669"/>
    <property type="project" value="UniProtKB-KW"/>
</dbReference>
<evidence type="ECO:0000259" key="12">
    <source>
        <dbReference type="PROSITE" id="PS50923"/>
    </source>
</evidence>
<dbReference type="SMART" id="SM00192">
    <property type="entry name" value="LDLa"/>
    <property type="match status" value="4"/>
</dbReference>
<feature type="disulfide bond" evidence="9">
    <location>
        <begin position="49"/>
        <end position="67"/>
    </location>
</feature>
<dbReference type="GO" id="GO:0004252">
    <property type="term" value="F:serine-type endopeptidase activity"/>
    <property type="evidence" value="ECO:0007669"/>
    <property type="project" value="InterPro"/>
</dbReference>
<feature type="disulfide bond" evidence="9">
    <location>
        <begin position="129"/>
        <end position="141"/>
    </location>
</feature>
<dbReference type="Pfam" id="PF00084">
    <property type="entry name" value="Sushi"/>
    <property type="match status" value="2"/>
</dbReference>
<dbReference type="PANTHER" id="PTHR24252">
    <property type="entry name" value="ACROSIN-RELATED"/>
    <property type="match status" value="1"/>
</dbReference>
<evidence type="ECO:0000313" key="13">
    <source>
        <dbReference type="EMBL" id="KZC10211.1"/>
    </source>
</evidence>
<evidence type="ECO:0000256" key="8">
    <source>
        <dbReference type="ARBA" id="ARBA00023157"/>
    </source>
</evidence>
<feature type="domain" description="Peptidase S1" evidence="11">
    <location>
        <begin position="348"/>
        <end position="609"/>
    </location>
</feature>
<dbReference type="InterPro" id="IPR036055">
    <property type="entry name" value="LDL_receptor-like_sf"/>
</dbReference>
<dbReference type="SMART" id="SM00032">
    <property type="entry name" value="CCP"/>
    <property type="match status" value="2"/>
</dbReference>
<dbReference type="InterPro" id="IPR035976">
    <property type="entry name" value="Sushi/SCR/CCP_sf"/>
</dbReference>
<feature type="disulfide bond" evidence="9">
    <location>
        <begin position="42"/>
        <end position="54"/>
    </location>
</feature>
<dbReference type="OrthoDB" id="2019384at2759"/>
<comment type="subcellular location">
    <subcellularLocation>
        <location evidence="1">Secreted</location>
    </subcellularLocation>
</comment>
<dbReference type="InterPro" id="IPR000436">
    <property type="entry name" value="Sushi_SCR_CCP_dom"/>
</dbReference>
<keyword evidence="2" id="KW-0964">Secreted</keyword>
<evidence type="ECO:0000256" key="4">
    <source>
        <dbReference type="ARBA" id="ARBA00022729"/>
    </source>
</evidence>
<protein>
    <submittedName>
        <fullName evidence="13">Limulus clotting factor C</fullName>
    </submittedName>
</protein>
<dbReference type="SUPFAM" id="SSF57424">
    <property type="entry name" value="LDL receptor-like module"/>
    <property type="match status" value="4"/>
</dbReference>
<keyword evidence="8 9" id="KW-1015">Disulfide bond</keyword>
<keyword evidence="4" id="KW-0732">Signal</keyword>
<dbReference type="PROSITE" id="PS50240">
    <property type="entry name" value="TRYPSIN_DOM"/>
    <property type="match status" value="1"/>
</dbReference>
<keyword evidence="6" id="KW-0720">Serine protease</keyword>
<dbReference type="FunFam" id="2.40.10.10:FF:000146">
    <property type="entry name" value="Serine protease 53"/>
    <property type="match status" value="1"/>
</dbReference>
<evidence type="ECO:0000256" key="7">
    <source>
        <dbReference type="ARBA" id="ARBA00023145"/>
    </source>
</evidence>
<evidence type="ECO:0000256" key="5">
    <source>
        <dbReference type="ARBA" id="ARBA00022801"/>
    </source>
</evidence>
<dbReference type="Gene3D" id="4.10.400.10">
    <property type="entry name" value="Low-density Lipoprotein Receptor"/>
    <property type="match status" value="4"/>
</dbReference>
<dbReference type="Gene3D" id="2.40.10.10">
    <property type="entry name" value="Trypsin-like serine proteases"/>
    <property type="match status" value="1"/>
</dbReference>
<keyword evidence="7" id="KW-0865">Zymogen</keyword>
<dbReference type="InterPro" id="IPR043504">
    <property type="entry name" value="Peptidase_S1_PA_chymotrypsin"/>
</dbReference>
<dbReference type="EMBL" id="KQ434887">
    <property type="protein sequence ID" value="KZC10211.1"/>
    <property type="molecule type" value="Genomic_DNA"/>
</dbReference>
<dbReference type="CDD" id="cd00112">
    <property type="entry name" value="LDLa"/>
    <property type="match status" value="4"/>
</dbReference>
<dbReference type="InterPro" id="IPR018114">
    <property type="entry name" value="TRYPSIN_HIS"/>
</dbReference>
<evidence type="ECO:0000256" key="2">
    <source>
        <dbReference type="ARBA" id="ARBA00022525"/>
    </source>
</evidence>
<keyword evidence="10" id="KW-0768">Sushi</keyword>
<dbReference type="STRING" id="178035.A0A154PEE3"/>
<feature type="disulfide bond" evidence="9">
    <location>
        <begin position="95"/>
        <end position="113"/>
    </location>
</feature>
<sequence>LERFQCKDGECIPSVLLCDGRPDCKDQSDETYAECSKPEITCPSYAFRCAYGACVDGDSACNGVKNCVDNSDETLSRCNTSYNASTKCSTSQFKCNNGQCISASNVCDGTSNCTDNSDETFIQCGAIPCEQLFFRCRYGACIDGDLKCNGVTNCVDGSDEDPRLCKAPVTSTERPQPVTPPITPSWTLKPRIFCSVPPQPQNGFWKLHKSQCATGENCDTEHDVKFEPGAYLIYSCNPGYKIRGSSDVVCGLGGKWLNIPACVEIRCKNVNSASIRADCSYAGHNYISCESPKPGTVATLSCRNSYRRDTTFLSPTSVRCNENGQWDPEPMRCIPVCGVTPVNTKPLIVNGTQANIAEFPWHATLYRAERLDAPKEFTCGASIIHEKLLVTAAHCVYNDNTRSVDDPSKYYIATGNIYRDYDSPFHNNVIVKKARVKSIYVACSYTGLVGSYVADIAILEITEAFVFSSLLLPICLDFSNNMLLEAGMFGKVAGFGRTSTGPTSYILQTITLPYVSHRKCKEVSNALQTENFITIDKFCAGYTNGSSVCDGDSGGGLVFQREYLWYLKGIVSVSLGTQVVGGSRQCDSTTYSLYTAISTHISWIQNFLLALDIKRLLPTC</sequence>
<feature type="domain" description="Sushi" evidence="12">
    <location>
        <begin position="277"/>
        <end position="335"/>
    </location>
</feature>
<dbReference type="Pfam" id="PF00057">
    <property type="entry name" value="Ldl_recept_a"/>
    <property type="match status" value="4"/>
</dbReference>
<dbReference type="GO" id="GO:0005576">
    <property type="term" value="C:extracellular region"/>
    <property type="evidence" value="ECO:0007669"/>
    <property type="project" value="UniProtKB-SubCell"/>
</dbReference>
<dbReference type="PROSITE" id="PS00134">
    <property type="entry name" value="TRYPSIN_HIS"/>
    <property type="match status" value="1"/>
</dbReference>
<dbReference type="PROSITE" id="PS50068">
    <property type="entry name" value="LDLRA_2"/>
    <property type="match status" value="4"/>
</dbReference>
<dbReference type="PROSITE" id="PS50923">
    <property type="entry name" value="SUSHI"/>
    <property type="match status" value="2"/>
</dbReference>
<dbReference type="InterPro" id="IPR002172">
    <property type="entry name" value="LDrepeatLR_classA_rpt"/>
</dbReference>
<evidence type="ECO:0000256" key="3">
    <source>
        <dbReference type="ARBA" id="ARBA00022670"/>
    </source>
</evidence>
<keyword evidence="5" id="KW-0378">Hydrolase</keyword>
<feature type="disulfide bond" evidence="9">
    <location>
        <begin position="136"/>
        <end position="154"/>
    </location>
</feature>
<dbReference type="InterPro" id="IPR023415">
    <property type="entry name" value="LDLR_class-A_CS"/>
</dbReference>
<dbReference type="PANTHER" id="PTHR24252:SF7">
    <property type="entry name" value="HYALIN"/>
    <property type="match status" value="1"/>
</dbReference>
<dbReference type="Gene3D" id="2.10.70.10">
    <property type="entry name" value="Complement Module, domain 1"/>
    <property type="match status" value="2"/>
</dbReference>
<accession>A0A154PEE3</accession>
<reference evidence="13 14" key="1">
    <citation type="submission" date="2015-07" db="EMBL/GenBank/DDBJ databases">
        <title>The genome of Dufourea novaeangliae.</title>
        <authorList>
            <person name="Pan H."/>
            <person name="Kapheim K."/>
        </authorList>
    </citation>
    <scope>NUCLEOTIDE SEQUENCE [LARGE SCALE GENOMIC DNA]</scope>
    <source>
        <strain evidence="13">0120121106</strain>
        <tissue evidence="13">Whole body</tissue>
    </source>
</reference>
<keyword evidence="3" id="KW-0645">Protease</keyword>
<dbReference type="SMART" id="SM00020">
    <property type="entry name" value="Tryp_SPc"/>
    <property type="match status" value="1"/>
</dbReference>
<dbReference type="AlphaFoldDB" id="A0A154PEE3"/>
<keyword evidence="14" id="KW-1185">Reference proteome</keyword>
<dbReference type="CDD" id="cd00033">
    <property type="entry name" value="CCP"/>
    <property type="match status" value="2"/>
</dbReference>
<gene>
    <name evidence="13" type="ORF">WN55_01930</name>
</gene>
<feature type="domain" description="Sushi" evidence="12">
    <location>
        <begin position="216"/>
        <end position="264"/>
    </location>
</feature>
<comment type="caution">
    <text evidence="10">Lacks conserved residue(s) required for the propagation of feature annotation.</text>
</comment>
<name>A0A154PEE3_DUFNO</name>
<evidence type="ECO:0000256" key="1">
    <source>
        <dbReference type="ARBA" id="ARBA00004613"/>
    </source>
</evidence>
<dbReference type="InterPro" id="IPR009003">
    <property type="entry name" value="Peptidase_S1_PA"/>
</dbReference>
<evidence type="ECO:0000256" key="10">
    <source>
        <dbReference type="PROSITE-ProRule" id="PRU00302"/>
    </source>
</evidence>
<dbReference type="CDD" id="cd00190">
    <property type="entry name" value="Tryp_SPc"/>
    <property type="match status" value="1"/>
</dbReference>
<feature type="non-terminal residue" evidence="13">
    <location>
        <position position="1"/>
    </location>
</feature>
<organism evidence="13 14">
    <name type="scientific">Dufourea novaeangliae</name>
    <name type="common">Sweat bee</name>
    <dbReference type="NCBI Taxonomy" id="178035"/>
    <lineage>
        <taxon>Eukaryota</taxon>
        <taxon>Metazoa</taxon>
        <taxon>Ecdysozoa</taxon>
        <taxon>Arthropoda</taxon>
        <taxon>Hexapoda</taxon>
        <taxon>Insecta</taxon>
        <taxon>Pterygota</taxon>
        <taxon>Neoptera</taxon>
        <taxon>Endopterygota</taxon>
        <taxon>Hymenoptera</taxon>
        <taxon>Apocrita</taxon>
        <taxon>Aculeata</taxon>
        <taxon>Apoidea</taxon>
        <taxon>Anthophila</taxon>
        <taxon>Halictidae</taxon>
        <taxon>Rophitinae</taxon>
        <taxon>Dufourea</taxon>
    </lineage>
</organism>
<dbReference type="Proteomes" id="UP000076502">
    <property type="component" value="Unassembled WGS sequence"/>
</dbReference>
<feature type="disulfide bond" evidence="9">
    <location>
        <begin position="88"/>
        <end position="100"/>
    </location>
</feature>
<evidence type="ECO:0000256" key="9">
    <source>
        <dbReference type="PROSITE-ProRule" id="PRU00124"/>
    </source>
</evidence>
<dbReference type="PRINTS" id="PR00261">
    <property type="entry name" value="LDLRECEPTOR"/>
</dbReference>
<dbReference type="SUPFAM" id="SSF50494">
    <property type="entry name" value="Trypsin-like serine proteases"/>
    <property type="match status" value="1"/>
</dbReference>
<evidence type="ECO:0000259" key="11">
    <source>
        <dbReference type="PROSITE" id="PS50240"/>
    </source>
</evidence>
<dbReference type="PROSITE" id="PS01209">
    <property type="entry name" value="LDLRA_1"/>
    <property type="match status" value="2"/>
</dbReference>
<dbReference type="SUPFAM" id="SSF57535">
    <property type="entry name" value="Complement control module/SCR domain"/>
    <property type="match status" value="1"/>
</dbReference>